<dbReference type="GO" id="GO:0006508">
    <property type="term" value="P:proteolysis"/>
    <property type="evidence" value="ECO:0007669"/>
    <property type="project" value="InterPro"/>
</dbReference>
<dbReference type="OrthoDB" id="9803618at2"/>
<dbReference type="InterPro" id="IPR035068">
    <property type="entry name" value="TldD/PmbA_N"/>
</dbReference>
<proteinExistence type="predicted"/>
<reference evidence="3" key="1">
    <citation type="submission" date="2019-08" db="EMBL/GenBank/DDBJ databases">
        <title>Complete Genome Sequence of the Polysaccharide-Degrading Rumen Bacterium Pseudobutyrivibrio xylanivorans MA3014.</title>
        <authorList>
            <person name="Palevich N."/>
            <person name="Maclean P.H."/>
            <person name="Kelly W.J."/>
            <person name="Leahy S.C."/>
            <person name="Rakonjac J."/>
            <person name="Attwood G.T."/>
        </authorList>
    </citation>
    <scope>NUCLEOTIDE SEQUENCE [LARGE SCALE GENOMIC DNA]</scope>
    <source>
        <strain evidence="3">MA3014</strain>
    </source>
</reference>
<accession>A0A5P6VRE6</accession>
<dbReference type="GO" id="GO:0008237">
    <property type="term" value="F:metallopeptidase activity"/>
    <property type="evidence" value="ECO:0007669"/>
    <property type="project" value="InterPro"/>
</dbReference>
<dbReference type="Pfam" id="PF19289">
    <property type="entry name" value="PmbA_TldD_3rd"/>
    <property type="match status" value="1"/>
</dbReference>
<dbReference type="GO" id="GO:0005829">
    <property type="term" value="C:cytosol"/>
    <property type="evidence" value="ECO:0007669"/>
    <property type="project" value="TreeGrafter"/>
</dbReference>
<dbReference type="RefSeq" id="WP_151623737.1">
    <property type="nucleotide sequence ID" value="NZ_CP043028.1"/>
</dbReference>
<dbReference type="AlphaFoldDB" id="A0A5P6VRE6"/>
<organism evidence="2 3">
    <name type="scientific">Pseudobutyrivibrio xylanivorans</name>
    <dbReference type="NCBI Taxonomy" id="185007"/>
    <lineage>
        <taxon>Bacteria</taxon>
        <taxon>Bacillati</taxon>
        <taxon>Bacillota</taxon>
        <taxon>Clostridia</taxon>
        <taxon>Lachnospirales</taxon>
        <taxon>Lachnospiraceae</taxon>
        <taxon>Pseudobutyrivibrio</taxon>
    </lineage>
</organism>
<dbReference type="EMBL" id="CP043028">
    <property type="protein sequence ID" value="QFJ55187.1"/>
    <property type="molecule type" value="Genomic_DNA"/>
</dbReference>
<dbReference type="Gene3D" id="3.30.2290.10">
    <property type="entry name" value="PmbA/TldD superfamily"/>
    <property type="match status" value="1"/>
</dbReference>
<dbReference type="PANTHER" id="PTHR43421">
    <property type="entry name" value="METALLOPROTEASE PMBA"/>
    <property type="match status" value="1"/>
</dbReference>
<sequence length="438" mass="48164">MADMNNMEKLFETSDFIKDYFEKQGDVTAQYSVSETVTREISYIDDEFSLFRTLFDSNVGVGIIVDKKPGKTSTNSLNKETIKETLDNLLETTKSGMADDCFGLAPEIEGGEFTMGVLEPDIDKLMERAKELIEAIKNEYPKILLSQVILEHIRTDAVYRNSNGTEDVTHKGSYGVSLEFAGKEGDAVSGISGSYIKIDNLDTPFIELGRIRRDLEEAEMSAKPTPVEGKFVGKIIFTPECFMSALRTFRENALSDGVLIDKSSPWADKMGSKVASDLFTFSLKPWDSRIIEHEVHTVDGFRSEDFTVIENGVLKNFCTTLYGANKTNGKVAPNSSSAYVVEPGDTALEDMIKGIEKGLIVGFISCGAPGVNGELAGVAKNAFYIENGEIKHAVTETMISFNLITVLHNIIAISKETLCSGDWVIPYIMADDITISGK</sequence>
<dbReference type="PANTHER" id="PTHR43421:SF1">
    <property type="entry name" value="METALLOPROTEASE PMBA"/>
    <property type="match status" value="1"/>
</dbReference>
<dbReference type="SUPFAM" id="SSF111283">
    <property type="entry name" value="Putative modulator of DNA gyrase, PmbA/TldD"/>
    <property type="match status" value="1"/>
</dbReference>
<gene>
    <name evidence="2" type="ORF">FXF36_10100</name>
</gene>
<feature type="domain" description="Metalloprotease TldD/E C-terminal" evidence="1">
    <location>
        <begin position="234"/>
        <end position="437"/>
    </location>
</feature>
<evidence type="ECO:0000313" key="3">
    <source>
        <dbReference type="Proteomes" id="UP000327030"/>
    </source>
</evidence>
<evidence type="ECO:0000259" key="1">
    <source>
        <dbReference type="Pfam" id="PF19289"/>
    </source>
</evidence>
<name>A0A5P6VRE6_PSEXY</name>
<evidence type="ECO:0000313" key="2">
    <source>
        <dbReference type="EMBL" id="QFJ55187.1"/>
    </source>
</evidence>
<dbReference type="InterPro" id="IPR047657">
    <property type="entry name" value="PmbA"/>
</dbReference>
<dbReference type="KEGG" id="pxv:FXF36_10100"/>
<protein>
    <submittedName>
        <fullName evidence="2">TldD/PmbA family protein</fullName>
    </submittedName>
</protein>
<dbReference type="Proteomes" id="UP000327030">
    <property type="component" value="Chromosome 1"/>
</dbReference>
<dbReference type="InterPro" id="IPR036059">
    <property type="entry name" value="TldD/PmbA_sf"/>
</dbReference>
<dbReference type="InterPro" id="IPR045569">
    <property type="entry name" value="Metalloprtase-TldD/E_C"/>
</dbReference>